<sequence length="280" mass="29713">MIGLYVDPADHETAFAAARLADEAGFGFAAMQDHPYMPGHLEIWTLLTAVAARTTRLKVLTNVANLALRPPAMLAKAAATLDVISGGRVLLGVGAGSPAGDAPSYGAAAPGLGAFEEALQVLRLMREPGPVNFAGRHHRLEEAMPGPVREVPIWVGAHGPRALALAGRYGDGWQAPANIYVPPSKVAERQRLIDAAAMAARRDPREIHRSYNVVGTITAGGRGSEEETRPLQGPPGFWVDMIGRYTTELGFDSVVFAPFGADVLSQAELFAERVLPGLPR</sequence>
<reference evidence="4" key="1">
    <citation type="journal article" date="2019" name="Int. J. Syst. Evol. Microbiol.">
        <title>The Global Catalogue of Microorganisms (GCM) 10K type strain sequencing project: providing services to taxonomists for standard genome sequencing and annotation.</title>
        <authorList>
            <consortium name="The Broad Institute Genomics Platform"/>
            <consortium name="The Broad Institute Genome Sequencing Center for Infectious Disease"/>
            <person name="Wu L."/>
            <person name="Ma J."/>
        </authorList>
    </citation>
    <scope>NUCLEOTIDE SEQUENCE [LARGE SCALE GENOMIC DNA]</scope>
    <source>
        <strain evidence="4">JCM 3115</strain>
    </source>
</reference>
<dbReference type="SUPFAM" id="SSF51679">
    <property type="entry name" value="Bacterial luciferase-like"/>
    <property type="match status" value="1"/>
</dbReference>
<protein>
    <submittedName>
        <fullName evidence="3">N5,N10-methylene tetrahydromethanopterin reductase</fullName>
    </submittedName>
</protein>
<gene>
    <name evidence="3" type="primary">hmd</name>
    <name evidence="3" type="ORF">GCM10010140_57940</name>
</gene>
<dbReference type="PANTHER" id="PTHR43244">
    <property type="match status" value="1"/>
</dbReference>
<dbReference type="InterPro" id="IPR036661">
    <property type="entry name" value="Luciferase-like_sf"/>
</dbReference>
<accession>A0ABQ2RCP4</accession>
<dbReference type="PANTHER" id="PTHR43244:SF1">
    <property type="entry name" value="5,10-METHYLENETETRAHYDROMETHANOPTERIN REDUCTASE"/>
    <property type="match status" value="1"/>
</dbReference>
<evidence type="ECO:0000256" key="1">
    <source>
        <dbReference type="ARBA" id="ARBA00023002"/>
    </source>
</evidence>
<comment type="caution">
    <text evidence="3">The sequence shown here is derived from an EMBL/GenBank/DDBJ whole genome shotgun (WGS) entry which is preliminary data.</text>
</comment>
<dbReference type="InterPro" id="IPR050564">
    <property type="entry name" value="F420-G6PD/mer"/>
</dbReference>
<keyword evidence="1" id="KW-0560">Oxidoreductase</keyword>
<evidence type="ECO:0000259" key="2">
    <source>
        <dbReference type="Pfam" id="PF00296"/>
    </source>
</evidence>
<feature type="domain" description="Luciferase-like" evidence="2">
    <location>
        <begin position="14"/>
        <end position="211"/>
    </location>
</feature>
<keyword evidence="4" id="KW-1185">Reference proteome</keyword>
<proteinExistence type="predicted"/>
<name>A0ABQ2RCP4_9ACTN</name>
<evidence type="ECO:0000313" key="4">
    <source>
        <dbReference type="Proteomes" id="UP000611554"/>
    </source>
</evidence>
<evidence type="ECO:0000313" key="3">
    <source>
        <dbReference type="EMBL" id="GGQ19958.1"/>
    </source>
</evidence>
<dbReference type="Pfam" id="PF00296">
    <property type="entry name" value="Bac_luciferase"/>
    <property type="match status" value="1"/>
</dbReference>
<dbReference type="InterPro" id="IPR011251">
    <property type="entry name" value="Luciferase-like_dom"/>
</dbReference>
<organism evidence="3 4">
    <name type="scientific">Streptosporangium pseudovulgare</name>
    <dbReference type="NCBI Taxonomy" id="35765"/>
    <lineage>
        <taxon>Bacteria</taxon>
        <taxon>Bacillati</taxon>
        <taxon>Actinomycetota</taxon>
        <taxon>Actinomycetes</taxon>
        <taxon>Streptosporangiales</taxon>
        <taxon>Streptosporangiaceae</taxon>
        <taxon>Streptosporangium</taxon>
    </lineage>
</organism>
<dbReference type="EMBL" id="BMQJ01000016">
    <property type="protein sequence ID" value="GGQ19958.1"/>
    <property type="molecule type" value="Genomic_DNA"/>
</dbReference>
<dbReference type="Proteomes" id="UP000611554">
    <property type="component" value="Unassembled WGS sequence"/>
</dbReference>
<dbReference type="Gene3D" id="3.20.20.30">
    <property type="entry name" value="Luciferase-like domain"/>
    <property type="match status" value="1"/>
</dbReference>